<dbReference type="OrthoDB" id="9803824at2"/>
<dbReference type="RefSeq" id="WP_126683961.1">
    <property type="nucleotide sequence ID" value="NZ_RYYV01000004.1"/>
</dbReference>
<dbReference type="InterPro" id="IPR000160">
    <property type="entry name" value="GGDEF_dom"/>
</dbReference>
<accession>A0A3S0RLQ4</accession>
<keyword evidence="4" id="KW-0597">Phosphoprotein</keyword>
<dbReference type="InterPro" id="IPR011006">
    <property type="entry name" value="CheY-like_superfamily"/>
</dbReference>
<dbReference type="GO" id="GO:0043709">
    <property type="term" value="P:cell adhesion involved in single-species biofilm formation"/>
    <property type="evidence" value="ECO:0007669"/>
    <property type="project" value="TreeGrafter"/>
</dbReference>
<comment type="cofactor">
    <cofactor evidence="1">
        <name>Mg(2+)</name>
        <dbReference type="ChEBI" id="CHEBI:18420"/>
    </cofactor>
</comment>
<comment type="catalytic activity">
    <reaction evidence="3">
        <text>2 GTP = 3',3'-c-di-GMP + 2 diphosphate</text>
        <dbReference type="Rhea" id="RHEA:24898"/>
        <dbReference type="ChEBI" id="CHEBI:33019"/>
        <dbReference type="ChEBI" id="CHEBI:37565"/>
        <dbReference type="ChEBI" id="CHEBI:58805"/>
        <dbReference type="EC" id="2.7.7.65"/>
    </reaction>
</comment>
<dbReference type="InterPro" id="IPR029787">
    <property type="entry name" value="Nucleotide_cyclase"/>
</dbReference>
<dbReference type="PANTHER" id="PTHR45138:SF9">
    <property type="entry name" value="DIGUANYLATE CYCLASE DGCM-RELATED"/>
    <property type="match status" value="1"/>
</dbReference>
<evidence type="ECO:0000256" key="1">
    <source>
        <dbReference type="ARBA" id="ARBA00001946"/>
    </source>
</evidence>
<dbReference type="FunFam" id="3.30.70.270:FF:000001">
    <property type="entry name" value="Diguanylate cyclase domain protein"/>
    <property type="match status" value="1"/>
</dbReference>
<dbReference type="SUPFAM" id="SSF52172">
    <property type="entry name" value="CheY-like"/>
    <property type="match status" value="1"/>
</dbReference>
<evidence type="ECO:0000313" key="8">
    <source>
        <dbReference type="Proteomes" id="UP000274358"/>
    </source>
</evidence>
<feature type="modified residue" description="4-aspartylphosphate" evidence="4">
    <location>
        <position position="71"/>
    </location>
</feature>
<evidence type="ECO:0000256" key="4">
    <source>
        <dbReference type="PROSITE-ProRule" id="PRU00169"/>
    </source>
</evidence>
<dbReference type="Pfam" id="PF00072">
    <property type="entry name" value="Response_reg"/>
    <property type="match status" value="1"/>
</dbReference>
<evidence type="ECO:0000259" key="5">
    <source>
        <dbReference type="PROSITE" id="PS50110"/>
    </source>
</evidence>
<name>A0A3S0RLQ4_9GAMM</name>
<organism evidence="7 8">
    <name type="scientific">Dyella choica</name>
    <dbReference type="NCBI Taxonomy" id="1927959"/>
    <lineage>
        <taxon>Bacteria</taxon>
        <taxon>Pseudomonadati</taxon>
        <taxon>Pseudomonadota</taxon>
        <taxon>Gammaproteobacteria</taxon>
        <taxon>Lysobacterales</taxon>
        <taxon>Rhodanobacteraceae</taxon>
        <taxon>Dyella</taxon>
    </lineage>
</organism>
<dbReference type="Gene3D" id="3.40.50.2300">
    <property type="match status" value="1"/>
</dbReference>
<dbReference type="EC" id="2.7.7.65" evidence="2"/>
<feature type="domain" description="Response regulatory" evidence="5">
    <location>
        <begin position="21"/>
        <end position="138"/>
    </location>
</feature>
<dbReference type="PANTHER" id="PTHR45138">
    <property type="entry name" value="REGULATORY COMPONENTS OF SENSORY TRANSDUCTION SYSTEM"/>
    <property type="match status" value="1"/>
</dbReference>
<dbReference type="EMBL" id="RYYV01000004">
    <property type="protein sequence ID" value="RUL77566.1"/>
    <property type="molecule type" value="Genomic_DNA"/>
</dbReference>
<dbReference type="PROSITE" id="PS50110">
    <property type="entry name" value="RESPONSE_REGULATORY"/>
    <property type="match status" value="1"/>
</dbReference>
<protein>
    <recommendedName>
        <fullName evidence="2">diguanylate cyclase</fullName>
        <ecNumber evidence="2">2.7.7.65</ecNumber>
    </recommendedName>
</protein>
<dbReference type="GO" id="GO:0052621">
    <property type="term" value="F:diguanylate cyclase activity"/>
    <property type="evidence" value="ECO:0007669"/>
    <property type="project" value="UniProtKB-EC"/>
</dbReference>
<reference evidence="7 8" key="1">
    <citation type="submission" date="2018-12" db="EMBL/GenBank/DDBJ databases">
        <title>Dyella dinghuensis sp. nov. DHOA06 and Dyella choica sp. nov. 4M-K27, isolated from forest soil.</title>
        <authorList>
            <person name="Qiu L.-H."/>
            <person name="Gao Z.-H."/>
        </authorList>
    </citation>
    <scope>NUCLEOTIDE SEQUENCE [LARGE SCALE GENOMIC DNA]</scope>
    <source>
        <strain evidence="7 8">4M-K27</strain>
    </source>
</reference>
<dbReference type="NCBIfam" id="TIGR00254">
    <property type="entry name" value="GGDEF"/>
    <property type="match status" value="1"/>
</dbReference>
<proteinExistence type="predicted"/>
<keyword evidence="8" id="KW-1185">Reference proteome</keyword>
<evidence type="ECO:0000259" key="6">
    <source>
        <dbReference type="PROSITE" id="PS50887"/>
    </source>
</evidence>
<dbReference type="Pfam" id="PF00990">
    <property type="entry name" value="GGDEF"/>
    <property type="match status" value="1"/>
</dbReference>
<evidence type="ECO:0000256" key="2">
    <source>
        <dbReference type="ARBA" id="ARBA00012528"/>
    </source>
</evidence>
<dbReference type="SMART" id="SM00267">
    <property type="entry name" value="GGDEF"/>
    <property type="match status" value="1"/>
</dbReference>
<dbReference type="PROSITE" id="PS50887">
    <property type="entry name" value="GGDEF"/>
    <property type="match status" value="1"/>
</dbReference>
<dbReference type="CDD" id="cd01949">
    <property type="entry name" value="GGDEF"/>
    <property type="match status" value="1"/>
</dbReference>
<dbReference type="SMART" id="SM00448">
    <property type="entry name" value="REC"/>
    <property type="match status" value="1"/>
</dbReference>
<dbReference type="Proteomes" id="UP000274358">
    <property type="component" value="Unassembled WGS sequence"/>
</dbReference>
<evidence type="ECO:0000256" key="3">
    <source>
        <dbReference type="ARBA" id="ARBA00034247"/>
    </source>
</evidence>
<dbReference type="GO" id="GO:1902201">
    <property type="term" value="P:negative regulation of bacterial-type flagellum-dependent cell motility"/>
    <property type="evidence" value="ECO:0007669"/>
    <property type="project" value="TreeGrafter"/>
</dbReference>
<dbReference type="InterPro" id="IPR001789">
    <property type="entry name" value="Sig_transdc_resp-reg_receiver"/>
</dbReference>
<sequence>MTAREDAVSPPTIARDDYKIMVLLVDDQPIIGEAIRRALIGQPDIHFHFNPDPFEALSVAEQVKPTVILQDLVMPGVTGLALLTQYRSSPTLKGVPVIVLSTTEEPAVKSEAFSLGANDYLVKLPDSIELVARIRHHSRAYLNQIQRDEAYRALHESQRQLVEKNLELERLTHVDGLTGLSNRRYLDEFMEIQWRRSRRKGEPLSVLMIDVDDFKRYNDHYGHLAGDEVLKKLANIIQDSCRRPTDLAARFGGEEFAVVLSPSSPDETRVMGEKIRAEVERAALPHRESSVATIVTVSVGGASQIPTADSSFPSVIQAADESLYDAKRGGRNRVIVRG</sequence>
<evidence type="ECO:0000313" key="7">
    <source>
        <dbReference type="EMBL" id="RUL77566.1"/>
    </source>
</evidence>
<dbReference type="GO" id="GO:0000160">
    <property type="term" value="P:phosphorelay signal transduction system"/>
    <property type="evidence" value="ECO:0007669"/>
    <property type="project" value="InterPro"/>
</dbReference>
<dbReference type="Gene3D" id="3.30.70.270">
    <property type="match status" value="1"/>
</dbReference>
<feature type="domain" description="GGDEF" evidence="6">
    <location>
        <begin position="202"/>
        <end position="338"/>
    </location>
</feature>
<gene>
    <name evidence="7" type="ORF">EKH80_06715</name>
</gene>
<comment type="caution">
    <text evidence="7">The sequence shown here is derived from an EMBL/GenBank/DDBJ whole genome shotgun (WGS) entry which is preliminary data.</text>
</comment>
<dbReference type="InterPro" id="IPR050469">
    <property type="entry name" value="Diguanylate_Cyclase"/>
</dbReference>
<dbReference type="GO" id="GO:0005886">
    <property type="term" value="C:plasma membrane"/>
    <property type="evidence" value="ECO:0007669"/>
    <property type="project" value="TreeGrafter"/>
</dbReference>
<dbReference type="AlphaFoldDB" id="A0A3S0RLQ4"/>
<dbReference type="SUPFAM" id="SSF55073">
    <property type="entry name" value="Nucleotide cyclase"/>
    <property type="match status" value="1"/>
</dbReference>
<dbReference type="InterPro" id="IPR043128">
    <property type="entry name" value="Rev_trsase/Diguanyl_cyclase"/>
</dbReference>